<dbReference type="Gene3D" id="3.30.200.20">
    <property type="entry name" value="Phosphorylase Kinase, domain 1"/>
    <property type="match status" value="1"/>
</dbReference>
<evidence type="ECO:0000256" key="5">
    <source>
        <dbReference type="PROSITE-ProRule" id="PRU10141"/>
    </source>
</evidence>
<name>A0ABT6FHG3_9BACT</name>
<evidence type="ECO:0000313" key="8">
    <source>
        <dbReference type="EMBL" id="MDG3006979.1"/>
    </source>
</evidence>
<dbReference type="SMART" id="SM00220">
    <property type="entry name" value="S_TKc"/>
    <property type="match status" value="1"/>
</dbReference>
<accession>A0ABT6FHG3</accession>
<reference evidence="8 9" key="1">
    <citation type="submission" date="2023-03" db="EMBL/GenBank/DDBJ databases">
        <title>Paludisphaera mucosa sp. nov. a novel planctomycete from northern fen.</title>
        <authorList>
            <person name="Ivanova A."/>
        </authorList>
    </citation>
    <scope>NUCLEOTIDE SEQUENCE [LARGE SCALE GENOMIC DNA]</scope>
    <source>
        <strain evidence="8 9">Pla2</strain>
    </source>
</reference>
<dbReference type="Proteomes" id="UP001216907">
    <property type="component" value="Unassembled WGS sequence"/>
</dbReference>
<dbReference type="GO" id="GO:0016301">
    <property type="term" value="F:kinase activity"/>
    <property type="evidence" value="ECO:0007669"/>
    <property type="project" value="UniProtKB-KW"/>
</dbReference>
<keyword evidence="9" id="KW-1185">Reference proteome</keyword>
<keyword evidence="4 5" id="KW-0067">ATP-binding</keyword>
<dbReference type="Gene3D" id="1.10.510.10">
    <property type="entry name" value="Transferase(Phosphotransferase) domain 1"/>
    <property type="match status" value="1"/>
</dbReference>
<feature type="domain" description="Protein kinase" evidence="7">
    <location>
        <begin position="20"/>
        <end position="280"/>
    </location>
</feature>
<dbReference type="PANTHER" id="PTHR43289:SF6">
    <property type="entry name" value="SERINE_THREONINE-PROTEIN KINASE NEKL-3"/>
    <property type="match status" value="1"/>
</dbReference>
<evidence type="ECO:0000256" key="2">
    <source>
        <dbReference type="ARBA" id="ARBA00022741"/>
    </source>
</evidence>
<evidence type="ECO:0000259" key="7">
    <source>
        <dbReference type="PROSITE" id="PS50011"/>
    </source>
</evidence>
<comment type="caution">
    <text evidence="8">The sequence shown here is derived from an EMBL/GenBank/DDBJ whole genome shotgun (WGS) entry which is preliminary data.</text>
</comment>
<dbReference type="InterPro" id="IPR011009">
    <property type="entry name" value="Kinase-like_dom_sf"/>
</dbReference>
<keyword evidence="1" id="KW-0808">Transferase</keyword>
<dbReference type="PANTHER" id="PTHR43289">
    <property type="entry name" value="MITOGEN-ACTIVATED PROTEIN KINASE KINASE KINASE 20-RELATED"/>
    <property type="match status" value="1"/>
</dbReference>
<feature type="region of interest" description="Disordered" evidence="6">
    <location>
        <begin position="441"/>
        <end position="477"/>
    </location>
</feature>
<dbReference type="PROSITE" id="PS50011">
    <property type="entry name" value="PROTEIN_KINASE_DOM"/>
    <property type="match status" value="1"/>
</dbReference>
<dbReference type="PROSITE" id="PS00107">
    <property type="entry name" value="PROTEIN_KINASE_ATP"/>
    <property type="match status" value="1"/>
</dbReference>
<proteinExistence type="predicted"/>
<organism evidence="8 9">
    <name type="scientific">Paludisphaera mucosa</name>
    <dbReference type="NCBI Taxonomy" id="3030827"/>
    <lineage>
        <taxon>Bacteria</taxon>
        <taxon>Pseudomonadati</taxon>
        <taxon>Planctomycetota</taxon>
        <taxon>Planctomycetia</taxon>
        <taxon>Isosphaerales</taxon>
        <taxon>Isosphaeraceae</taxon>
        <taxon>Paludisphaera</taxon>
    </lineage>
</organism>
<feature type="binding site" evidence="5">
    <location>
        <position position="49"/>
    </location>
    <ligand>
        <name>ATP</name>
        <dbReference type="ChEBI" id="CHEBI:30616"/>
    </ligand>
</feature>
<evidence type="ECO:0000256" key="1">
    <source>
        <dbReference type="ARBA" id="ARBA00022679"/>
    </source>
</evidence>
<dbReference type="InterPro" id="IPR017441">
    <property type="entry name" value="Protein_kinase_ATP_BS"/>
</dbReference>
<sequence length="1295" mass="138685">MMAESESTNGDPYRFRIGSYGILHPLGTGGMSSVYRAVHLETGHEVALKVLPTAMARNSTVLKRFVAEARSAESLQHPNIVQIYDRGSDDGRYYLVLEYINGGDLHEYVQHQGPLPAAEAVGLVEQVVRGLEYAASRGVIHRDVKPSNLLRTPLGEVKITDLGLALRPESEDERVTREGTTVGTVDYMAPEQARDSRATSFQSDIYSLGCTFHYLLTGLPPFPGGDITEKLTRHARTPPPDVRELRPDLPPALAAAVLRMLAKKPEDRFPSYAELLRSLRAIDGDESSVALVPIDEETTAVRPARDRGAFPVRDLPELRPNSSLPEISLAALAPEIVGTAPAGARAPGFGPSALPNLVAIPPTPAALPQSASLGPRSAPVSEHAWIVRCCLIGGLVIVLVIGMDLILRPFPNNNPSERFPEPSSSAVVKIRGGEQATTVPFAAGGAPDVGHARKPAPPPAPRREEGSPPAWTEPVDASEPVRPMKAYPSGVLAAYLPAWAREPIPQTVDGPKTVVRRASDGREPGAVASLRLGLDVPRGVVELADVGPFPIDDLRVPGESRLIRAQPGYRAVVRIEAPGIDAVRALPGVFTLDGRSLILDSLDLVVNVRELGMNQRALFHGSGFQLTLRNCTVTIVNPLSSPFVFARSDDAAGRPSRIRIEDSLIRGDVASLFELNRGPVEVVALRSILAAEGPIVRTPDAKRQSEHRFFALGSAMGCRGPLVDLNGGPKSDAATRRLRIRAFDCVFGRFAGPGISSLTSSDVAEAVLDQQLDWLGANNLFAGWDGYFSSGPEHTIRSRSLAAFCSTWSSDLGASREQPLEWPEISAIADVTASGLKPFLPGWEELIAHVAQPRPFLMARTLLDFRPLLEPTVAPPGGPIPAGAVELTFDADAASTWNGDLGAFLRDHGGEPGGRLRVRVSGSGSRPFTPVRFPAGATVEIVVEKAVPAKAGPRVENRVDTSDDRPAGSEKAPLIFTPVATAQGDALLALEGGCLSLAGLRFRVEDPSRAPALIRVDDGSLAMHRCELIAPRTLDQPPPTLISFRAATTRPRPSPPPDPPIVGVADRPVCLLTECVLATSGDALRIEIGLGRVALSQCVVAARGDAFTLIPARVARSRFAADLTTDRCTVATARAAVRMSAWPGESPGPDRPWVISSKNTAFVDLSDRTPRESVLFRADPECFAQGQAFWRQNNDAIEVFGFAAAGEAPLPNRTRDVFAQWVDLWGRDHVVDVTGPRPGATSPSVRLIGRPRPGRIEAVDLLLDPNHHVGRPRLSVGADPSVFDLGRRPVAARLH</sequence>
<dbReference type="InterPro" id="IPR000719">
    <property type="entry name" value="Prot_kinase_dom"/>
</dbReference>
<evidence type="ECO:0000256" key="4">
    <source>
        <dbReference type="ARBA" id="ARBA00022840"/>
    </source>
</evidence>
<dbReference type="CDD" id="cd14014">
    <property type="entry name" value="STKc_PknB_like"/>
    <property type="match status" value="1"/>
</dbReference>
<evidence type="ECO:0000256" key="3">
    <source>
        <dbReference type="ARBA" id="ARBA00022777"/>
    </source>
</evidence>
<keyword evidence="2 5" id="KW-0547">Nucleotide-binding</keyword>
<keyword evidence="3 8" id="KW-0418">Kinase</keyword>
<protein>
    <submittedName>
        <fullName evidence="8">Protein kinase</fullName>
    </submittedName>
</protein>
<gene>
    <name evidence="8" type="ORF">PZE19_24680</name>
</gene>
<evidence type="ECO:0000256" key="6">
    <source>
        <dbReference type="SAM" id="MobiDB-lite"/>
    </source>
</evidence>
<dbReference type="SUPFAM" id="SSF56112">
    <property type="entry name" value="Protein kinase-like (PK-like)"/>
    <property type="match status" value="1"/>
</dbReference>
<dbReference type="Pfam" id="PF00069">
    <property type="entry name" value="Pkinase"/>
    <property type="match status" value="1"/>
</dbReference>
<dbReference type="EMBL" id="JARRAG010000002">
    <property type="protein sequence ID" value="MDG3006979.1"/>
    <property type="molecule type" value="Genomic_DNA"/>
</dbReference>
<evidence type="ECO:0000313" key="9">
    <source>
        <dbReference type="Proteomes" id="UP001216907"/>
    </source>
</evidence>
<dbReference type="RefSeq" id="WP_277863269.1">
    <property type="nucleotide sequence ID" value="NZ_JARRAG010000002.1"/>
</dbReference>